<evidence type="ECO:0000259" key="10">
    <source>
        <dbReference type="Pfam" id="PF25198"/>
    </source>
</evidence>
<evidence type="ECO:0000313" key="12">
    <source>
        <dbReference type="Proteomes" id="UP000465601"/>
    </source>
</evidence>
<evidence type="ECO:0000256" key="1">
    <source>
        <dbReference type="ARBA" id="ARBA00004635"/>
    </source>
</evidence>
<keyword evidence="7" id="KW-0449">Lipoprotein</keyword>
<dbReference type="EMBL" id="WBZB01000016">
    <property type="protein sequence ID" value="KAB3530716.1"/>
    <property type="molecule type" value="Genomic_DNA"/>
</dbReference>
<dbReference type="PROSITE" id="PS51257">
    <property type="entry name" value="PROKAR_LIPOPROTEIN"/>
    <property type="match status" value="1"/>
</dbReference>
<evidence type="ECO:0000256" key="5">
    <source>
        <dbReference type="ARBA" id="ARBA00023136"/>
    </source>
</evidence>
<evidence type="ECO:0000256" key="7">
    <source>
        <dbReference type="ARBA" id="ARBA00023288"/>
    </source>
</evidence>
<evidence type="ECO:0000256" key="6">
    <source>
        <dbReference type="ARBA" id="ARBA00023139"/>
    </source>
</evidence>
<keyword evidence="3" id="KW-0309">Germination</keyword>
<dbReference type="InterPro" id="IPR038501">
    <property type="entry name" value="Spore_GerAC_C_sf"/>
</dbReference>
<dbReference type="InterPro" id="IPR046953">
    <property type="entry name" value="Spore_GerAC-like_C"/>
</dbReference>
<evidence type="ECO:0000256" key="4">
    <source>
        <dbReference type="ARBA" id="ARBA00022729"/>
    </source>
</evidence>
<accession>A0A833HQA5</accession>
<dbReference type="GO" id="GO:0009847">
    <property type="term" value="P:spore germination"/>
    <property type="evidence" value="ECO:0007669"/>
    <property type="project" value="InterPro"/>
</dbReference>
<evidence type="ECO:0000256" key="3">
    <source>
        <dbReference type="ARBA" id="ARBA00022544"/>
    </source>
</evidence>
<dbReference type="InterPro" id="IPR008844">
    <property type="entry name" value="Spore_GerAC-like"/>
</dbReference>
<keyword evidence="12" id="KW-1185">Reference proteome</keyword>
<dbReference type="GO" id="GO:0016020">
    <property type="term" value="C:membrane"/>
    <property type="evidence" value="ECO:0007669"/>
    <property type="project" value="UniProtKB-SubCell"/>
</dbReference>
<dbReference type="Pfam" id="PF25198">
    <property type="entry name" value="Spore_GerAC_N"/>
    <property type="match status" value="1"/>
</dbReference>
<feature type="domain" description="Spore germination protein N-terminal" evidence="10">
    <location>
        <begin position="22"/>
        <end position="189"/>
    </location>
</feature>
<keyword evidence="6" id="KW-0564">Palmitate</keyword>
<feature type="domain" description="Spore germination GerAC-like C-terminal" evidence="9">
    <location>
        <begin position="203"/>
        <end position="364"/>
    </location>
</feature>
<keyword evidence="5" id="KW-0472">Membrane</keyword>
<comment type="subcellular location">
    <subcellularLocation>
        <location evidence="1">Membrane</location>
        <topology evidence="1">Lipid-anchor</topology>
    </subcellularLocation>
</comment>
<dbReference type="Proteomes" id="UP000465601">
    <property type="component" value="Unassembled WGS sequence"/>
</dbReference>
<dbReference type="PANTHER" id="PTHR35789:SF1">
    <property type="entry name" value="SPORE GERMINATION PROTEIN B3"/>
    <property type="match status" value="1"/>
</dbReference>
<keyword evidence="4 8" id="KW-0732">Signal</keyword>
<comment type="caution">
    <text evidence="11">The sequence shown here is derived from an EMBL/GenBank/DDBJ whole genome shotgun (WGS) entry which is preliminary data.</text>
</comment>
<gene>
    <name evidence="11" type="ORF">F8153_06295</name>
</gene>
<organism evidence="11 12">
    <name type="scientific">Alkaliphilus serpentinus</name>
    <dbReference type="NCBI Taxonomy" id="1482731"/>
    <lineage>
        <taxon>Bacteria</taxon>
        <taxon>Bacillati</taxon>
        <taxon>Bacillota</taxon>
        <taxon>Clostridia</taxon>
        <taxon>Peptostreptococcales</taxon>
        <taxon>Natronincolaceae</taxon>
        <taxon>Alkaliphilus</taxon>
    </lineage>
</organism>
<dbReference type="RefSeq" id="WP_151865527.1">
    <property type="nucleotide sequence ID" value="NZ_WBZB01000016.1"/>
</dbReference>
<feature type="signal peptide" evidence="8">
    <location>
        <begin position="1"/>
        <end position="23"/>
    </location>
</feature>
<sequence>MKKLLKFLTLFVALGLLTSCWDAKNLEELLIIYTVGFDVSKEDPEKLSITVAFPTIIEGAPKDKAEVTTQSPSLGGGEQNLQNKVYREISYGNTRVVIFSEELARKGIYHHIDSMLREPLFPATSRFVIVNTRAIDLINYDPPMSLFVSEFLFDAVRQSNRYTAVPFTTLRNFNHQLFTDGIEPALPYIVYDSEGESITINCIALFFEDRMVDIIRDDMAMAFMLLRGEVNHGFITAPLPEDDKHHLTISLTGGHTKIKTSVKDDVLYINQEVIINADLSEFTRVDSIFDAAMLESFEKIMEDYLDDLLSTTIERMKKNRCDNIGYGLHVRANHPDFFEKDEWCCLFLDAVVEAKSDVRIKKVGISH</sequence>
<proteinExistence type="inferred from homology"/>
<name>A0A833HQA5_9FIRM</name>
<dbReference type="InterPro" id="IPR057336">
    <property type="entry name" value="GerAC_N"/>
</dbReference>
<dbReference type="AlphaFoldDB" id="A0A833HQA5"/>
<dbReference type="Pfam" id="PF05504">
    <property type="entry name" value="Spore_GerAC"/>
    <property type="match status" value="1"/>
</dbReference>
<evidence type="ECO:0000259" key="9">
    <source>
        <dbReference type="Pfam" id="PF05504"/>
    </source>
</evidence>
<reference evidence="11 12" key="1">
    <citation type="submission" date="2019-10" db="EMBL/GenBank/DDBJ databases">
        <title>Alkaliphilus serpentinus sp. nov. and Alkaliphilus pronyensis sp. nov., two novel anaerobic alkaliphilic species isolated from the serpentinized-hosted hydrothermal field of the Prony Bay (New Caledonia).</title>
        <authorList>
            <person name="Postec A."/>
        </authorList>
    </citation>
    <scope>NUCLEOTIDE SEQUENCE [LARGE SCALE GENOMIC DNA]</scope>
    <source>
        <strain evidence="11 12">LacT</strain>
    </source>
</reference>
<dbReference type="PANTHER" id="PTHR35789">
    <property type="entry name" value="SPORE GERMINATION PROTEIN B3"/>
    <property type="match status" value="1"/>
</dbReference>
<evidence type="ECO:0000256" key="2">
    <source>
        <dbReference type="ARBA" id="ARBA00007886"/>
    </source>
</evidence>
<feature type="chain" id="PRO_5038647397" evidence="8">
    <location>
        <begin position="24"/>
        <end position="367"/>
    </location>
</feature>
<evidence type="ECO:0000313" key="11">
    <source>
        <dbReference type="EMBL" id="KAB3530716.1"/>
    </source>
</evidence>
<protein>
    <submittedName>
        <fullName evidence="11">Ger(X)C family spore germination protein</fullName>
    </submittedName>
</protein>
<dbReference type="Gene3D" id="3.30.300.210">
    <property type="entry name" value="Nutrient germinant receptor protein C, domain 3"/>
    <property type="match status" value="1"/>
</dbReference>
<dbReference type="OrthoDB" id="1949745at2"/>
<dbReference type="NCBIfam" id="TIGR02887">
    <property type="entry name" value="spore_ger_x_C"/>
    <property type="match status" value="1"/>
</dbReference>
<evidence type="ECO:0000256" key="8">
    <source>
        <dbReference type="SAM" id="SignalP"/>
    </source>
</evidence>
<comment type="similarity">
    <text evidence="2">Belongs to the GerABKC lipoprotein family.</text>
</comment>